<dbReference type="PROSITE" id="PS00028">
    <property type="entry name" value="ZINC_FINGER_C2H2_1"/>
    <property type="match status" value="1"/>
</dbReference>
<dbReference type="PANTHER" id="PTHR35744:SF2">
    <property type="entry name" value="OS06G0166200 PROTEIN"/>
    <property type="match status" value="1"/>
</dbReference>
<dbReference type="Proteomes" id="UP000228380">
    <property type="component" value="Unplaced"/>
</dbReference>
<accession>A0A8B8IZU7</accession>
<feature type="domain" description="C2H2-type" evidence="2">
    <location>
        <begin position="162"/>
        <end position="190"/>
    </location>
</feature>
<dbReference type="AlphaFoldDB" id="A0A8B8IZU7"/>
<dbReference type="Gene3D" id="3.40.50.1010">
    <property type="entry name" value="5'-nuclease"/>
    <property type="match status" value="1"/>
</dbReference>
<evidence type="ECO:0000313" key="5">
    <source>
        <dbReference type="RefSeq" id="XP_008776527.2"/>
    </source>
</evidence>
<dbReference type="KEGG" id="pda:103696621"/>
<gene>
    <name evidence="4 5 6" type="primary">LOC103696621</name>
</gene>
<evidence type="ECO:0000313" key="4">
    <source>
        <dbReference type="RefSeq" id="XP_008776526.2"/>
    </source>
</evidence>
<dbReference type="SMART" id="SM00355">
    <property type="entry name" value="ZnF_C2H2"/>
    <property type="match status" value="1"/>
</dbReference>
<evidence type="ECO:0000313" key="6">
    <source>
        <dbReference type="RefSeq" id="XP_026656762.2"/>
    </source>
</evidence>
<protein>
    <submittedName>
        <fullName evidence="4 5">Uncharacterized protein LOC103696621</fullName>
    </submittedName>
</protein>
<keyword evidence="3" id="KW-1185">Reference proteome</keyword>
<dbReference type="CDD" id="cd18725">
    <property type="entry name" value="PIN_LabA-like"/>
    <property type="match status" value="1"/>
</dbReference>
<sequence>MNPIAAIGIPPFKPPPLVHLCRPGPVLPLVSLPAPLRLRLRLRPLRGPMPVLASAPQPPFRAASTAEVDMIRGRDGMWSARTEQRVAVLWDLDNKPPRGPPYEAAVALRRVGELFGRVVDISAYANRHAFAHLPQWVLAQRRERRRLDALERKGLVVPDETYVCGVCGRRCRTRPDLKKHFRQLHERERQKKVGRMRSLKGKKRQRYRERFIAGNRKYEEAARELLTPKTGYGLASELRRAGVLVRTVEDKPQAADSALKRQLQHSVARGIDWLLLVSDDSDFSEMVRRARESDLRTVVVGDGRTALGRHADLWVPWARVENGQVGEEILRSWQRKTGSGFPTIDDYDDDDYGYKYECEEEGFYSPAVFYEEDGDSGDLNEVVDRIAVDYSGFGGVKISAFSEEEACSREIVGEDFGDDSFPILEPSLPGEDLVLDSVEEEEDGYIY</sequence>
<dbReference type="RefSeq" id="XP_008776526.2">
    <property type="nucleotide sequence ID" value="XM_008778304.4"/>
</dbReference>
<evidence type="ECO:0000259" key="2">
    <source>
        <dbReference type="PROSITE" id="PS50157"/>
    </source>
</evidence>
<proteinExistence type="predicted"/>
<organism evidence="3 6">
    <name type="scientific">Phoenix dactylifera</name>
    <name type="common">Date palm</name>
    <dbReference type="NCBI Taxonomy" id="42345"/>
    <lineage>
        <taxon>Eukaryota</taxon>
        <taxon>Viridiplantae</taxon>
        <taxon>Streptophyta</taxon>
        <taxon>Embryophyta</taxon>
        <taxon>Tracheophyta</taxon>
        <taxon>Spermatophyta</taxon>
        <taxon>Magnoliopsida</taxon>
        <taxon>Liliopsida</taxon>
        <taxon>Arecaceae</taxon>
        <taxon>Coryphoideae</taxon>
        <taxon>Phoeniceae</taxon>
        <taxon>Phoenix</taxon>
    </lineage>
</organism>
<evidence type="ECO:0000313" key="3">
    <source>
        <dbReference type="Proteomes" id="UP000228380"/>
    </source>
</evidence>
<keyword evidence="1" id="KW-0862">Zinc</keyword>
<keyword evidence="1" id="KW-0479">Metal-binding</keyword>
<dbReference type="RefSeq" id="XP_026656762.2">
    <property type="nucleotide sequence ID" value="XM_026800961.2"/>
</dbReference>
<dbReference type="RefSeq" id="XP_008776527.2">
    <property type="nucleotide sequence ID" value="XM_008778305.4"/>
</dbReference>
<dbReference type="GO" id="GO:0008270">
    <property type="term" value="F:zinc ion binding"/>
    <property type="evidence" value="ECO:0007669"/>
    <property type="project" value="UniProtKB-KW"/>
</dbReference>
<dbReference type="InterPro" id="IPR013087">
    <property type="entry name" value="Znf_C2H2_type"/>
</dbReference>
<keyword evidence="1" id="KW-0863">Zinc-finger</keyword>
<dbReference type="OrthoDB" id="3518456at2759"/>
<dbReference type="PROSITE" id="PS50157">
    <property type="entry name" value="ZINC_FINGER_C2H2_2"/>
    <property type="match status" value="1"/>
</dbReference>
<evidence type="ECO:0000256" key="1">
    <source>
        <dbReference type="PROSITE-ProRule" id="PRU00042"/>
    </source>
</evidence>
<name>A0A8B8IZU7_PHODC</name>
<reference evidence="4 5" key="1">
    <citation type="submission" date="2025-04" db="UniProtKB">
        <authorList>
            <consortium name="RefSeq"/>
        </authorList>
    </citation>
    <scope>IDENTIFICATION</scope>
    <source>
        <tissue evidence="4 5">Young leaves</tissue>
    </source>
</reference>
<dbReference type="GeneID" id="103696621"/>
<dbReference type="PANTHER" id="PTHR35744">
    <property type="entry name" value="C2H2-TYPE DOMAIN-CONTAINING PROTEIN"/>
    <property type="match status" value="1"/>
</dbReference>